<dbReference type="GO" id="GO:0000122">
    <property type="term" value="P:negative regulation of transcription by RNA polymerase II"/>
    <property type="evidence" value="ECO:0007669"/>
    <property type="project" value="TreeGrafter"/>
</dbReference>
<dbReference type="Pfam" id="PF01454">
    <property type="entry name" value="MAGE"/>
    <property type="match status" value="2"/>
</dbReference>
<dbReference type="EMBL" id="VOAJ01001728">
    <property type="protein sequence ID" value="KAF0884340.1"/>
    <property type="molecule type" value="Genomic_DNA"/>
</dbReference>
<dbReference type="AlphaFoldDB" id="A0A6G1B8Y2"/>
<feature type="domain" description="MAGE" evidence="2">
    <location>
        <begin position="5"/>
        <end position="204"/>
    </location>
</feature>
<gene>
    <name evidence="3" type="primary">Mageb10</name>
    <name evidence="3" type="ORF">FOF47_R01901</name>
</gene>
<sequence length="469" mass="54437">QRDPLDEKVVLLVHYLLQRYQKKELITKAGMLRNVIQMYRNQFHEILKRTSEHLELVFGLDLKEVDPNRHIYVLVNKLEPSYDAVSGDYGGVPKTGLLMTILGVIFTKCNCANEEQVWQTLNVIGLYEGRQHFIFGEPRKLITKDFVKEKYLEYRQVPGSDPPRYEFLWGPRAHAETSKMKVLEFLAKVHDTIPSAFPAWYEEALQDEEERAQARAAARAHTAAMASVLHARSDKGAKSQDEERASTSQAQPRTDHYRRTRLDDKAILLVQFLLRKYNMREPITKEDMIKQVIKKHKVHFPEILRKASELMVLAFGIDIKEVDPTNHSYALISKLQRSGDDRLRGEEIMPQTGLLMTVLCVIFIKGNCATEEDIWEVLNVIGIYADRKHFIYGDAKKLITKDWVQERYLEYRQVSNSDPPCYEFLWGPRAHAETSKMKVLEFLAKVHNTVPSAFPSWYEEALQDEEERA</sequence>
<comment type="caution">
    <text evidence="3">The sequence shown here is derived from an EMBL/GenBank/DDBJ whole genome shotgun (WGS) entry which is preliminary data.</text>
</comment>
<evidence type="ECO:0000313" key="3">
    <source>
        <dbReference type="EMBL" id="KAF0884340.1"/>
    </source>
</evidence>
<dbReference type="InterPro" id="IPR041898">
    <property type="entry name" value="MAGE_WH1"/>
</dbReference>
<dbReference type="Gene3D" id="1.10.10.1200">
    <property type="entry name" value="MAGE homology domain, winged helix WH1 motif"/>
    <property type="match status" value="2"/>
</dbReference>
<dbReference type="Gene3D" id="1.10.10.1210">
    <property type="entry name" value="MAGE homology domain, winged helix WH2 motif"/>
    <property type="match status" value="2"/>
</dbReference>
<feature type="non-terminal residue" evidence="3">
    <location>
        <position position="469"/>
    </location>
</feature>
<feature type="domain" description="MAGE" evidence="2">
    <location>
        <begin position="262"/>
        <end position="461"/>
    </location>
</feature>
<dbReference type="SMART" id="SM01373">
    <property type="entry name" value="MAGE"/>
    <property type="match status" value="2"/>
</dbReference>
<proteinExistence type="predicted"/>
<organism evidence="3 4">
    <name type="scientific">Crocuta crocuta</name>
    <name type="common">Spotted hyena</name>
    <dbReference type="NCBI Taxonomy" id="9678"/>
    <lineage>
        <taxon>Eukaryota</taxon>
        <taxon>Metazoa</taxon>
        <taxon>Chordata</taxon>
        <taxon>Craniata</taxon>
        <taxon>Vertebrata</taxon>
        <taxon>Euteleostomi</taxon>
        <taxon>Mammalia</taxon>
        <taxon>Eutheria</taxon>
        <taxon>Laurasiatheria</taxon>
        <taxon>Carnivora</taxon>
        <taxon>Feliformia</taxon>
        <taxon>Hyaenidae</taxon>
        <taxon>Crocuta</taxon>
    </lineage>
</organism>
<dbReference type="GO" id="GO:0005634">
    <property type="term" value="C:nucleus"/>
    <property type="evidence" value="ECO:0007669"/>
    <property type="project" value="TreeGrafter"/>
</dbReference>
<feature type="region of interest" description="Disordered" evidence="1">
    <location>
        <begin position="229"/>
        <end position="257"/>
    </location>
</feature>
<accession>A0A6G1B8Y2</accession>
<feature type="non-terminal residue" evidence="3">
    <location>
        <position position="1"/>
    </location>
</feature>
<evidence type="ECO:0000313" key="4">
    <source>
        <dbReference type="Proteomes" id="UP000475037"/>
    </source>
</evidence>
<keyword evidence="4" id="KW-1185">Reference proteome</keyword>
<name>A0A6G1B8Y2_CROCR</name>
<dbReference type="PANTHER" id="PTHR11736:SF69">
    <property type="entry name" value="MAGE DOMAIN-CONTAINING PROTEIN"/>
    <property type="match status" value="1"/>
</dbReference>
<dbReference type="FunFam" id="1.10.10.1210:FF:000001">
    <property type="entry name" value="melanoma-associated antigen D1"/>
    <property type="match status" value="2"/>
</dbReference>
<dbReference type="InterPro" id="IPR002190">
    <property type="entry name" value="MHD_dom"/>
</dbReference>
<protein>
    <submittedName>
        <fullName evidence="3">MAGBA protein</fullName>
    </submittedName>
</protein>
<evidence type="ECO:0000256" key="1">
    <source>
        <dbReference type="SAM" id="MobiDB-lite"/>
    </source>
</evidence>
<reference evidence="3 4" key="1">
    <citation type="submission" date="2019-11" db="EMBL/GenBank/DDBJ databases">
        <authorList>
            <person name="Yang C."/>
            <person name="Li F."/>
        </authorList>
    </citation>
    <scope>NUCLEOTIDE SEQUENCE [LARGE SCALE GENOMIC DNA]</scope>
    <source>
        <strain evidence="3">KB4526</strain>
        <tissue evidence="3">Muscle</tissue>
    </source>
</reference>
<dbReference type="PROSITE" id="PS50838">
    <property type="entry name" value="MAGE"/>
    <property type="match status" value="2"/>
</dbReference>
<evidence type="ECO:0000259" key="2">
    <source>
        <dbReference type="PROSITE" id="PS50838"/>
    </source>
</evidence>
<dbReference type="InterPro" id="IPR037445">
    <property type="entry name" value="MAGE"/>
</dbReference>
<dbReference type="InterPro" id="IPR041899">
    <property type="entry name" value="MAGE_WH2"/>
</dbReference>
<dbReference type="FunFam" id="1.10.10.1200:FF:000007">
    <property type="entry name" value="Melanoma-associated antigen C2"/>
    <property type="match status" value="2"/>
</dbReference>
<dbReference type="Proteomes" id="UP000475037">
    <property type="component" value="Unassembled WGS sequence"/>
</dbReference>
<dbReference type="PANTHER" id="PTHR11736">
    <property type="entry name" value="MELANOMA-ASSOCIATED ANTIGEN MAGE ANTIGEN"/>
    <property type="match status" value="1"/>
</dbReference>
<feature type="compositionally biased region" description="Basic and acidic residues" evidence="1">
    <location>
        <begin position="231"/>
        <end position="245"/>
    </location>
</feature>